<dbReference type="Pfam" id="PF16107">
    <property type="entry name" value="DUF4825"/>
    <property type="match status" value="1"/>
</dbReference>
<accession>A0AA87IJA1</accession>
<protein>
    <recommendedName>
        <fullName evidence="1">DUF4825 domain-containing protein</fullName>
    </recommendedName>
</protein>
<evidence type="ECO:0000259" key="1">
    <source>
        <dbReference type="Pfam" id="PF16107"/>
    </source>
</evidence>
<gene>
    <name evidence="2" type="ORF">A1A1_13792</name>
</gene>
<dbReference type="Proteomes" id="UP000004725">
    <property type="component" value="Unassembled WGS sequence"/>
</dbReference>
<dbReference type="PROSITE" id="PS51257">
    <property type="entry name" value="PROKAR_LIPOPROTEIN"/>
    <property type="match status" value="1"/>
</dbReference>
<dbReference type="EMBL" id="AJYB01000046">
    <property type="protein sequence ID" value="EIM05898.1"/>
    <property type="molecule type" value="Genomic_DNA"/>
</dbReference>
<reference evidence="2 3" key="1">
    <citation type="journal article" date="2012" name="J. Bacteriol.">
        <title>Genome Sequence of the Antarctic Psychrophile Bacterium Planococcus antarcticus DSM 14505.</title>
        <authorList>
            <person name="Margolles A."/>
            <person name="Gueimonde M."/>
            <person name="Sanchez B."/>
        </authorList>
    </citation>
    <scope>NUCLEOTIDE SEQUENCE [LARGE SCALE GENOMIC DNA]</scope>
    <source>
        <strain evidence="2 3">DSM 14505</strain>
    </source>
</reference>
<proteinExistence type="predicted"/>
<name>A0AA87IJA1_9BACL</name>
<dbReference type="InterPro" id="IPR032250">
    <property type="entry name" value="DUF4825"/>
</dbReference>
<evidence type="ECO:0000313" key="2">
    <source>
        <dbReference type="EMBL" id="EIM05898.1"/>
    </source>
</evidence>
<organism evidence="2 3">
    <name type="scientific">Planococcus antarcticus DSM 14505</name>
    <dbReference type="NCBI Taxonomy" id="1185653"/>
    <lineage>
        <taxon>Bacteria</taxon>
        <taxon>Bacillati</taxon>
        <taxon>Bacillota</taxon>
        <taxon>Bacilli</taxon>
        <taxon>Bacillales</taxon>
        <taxon>Caryophanaceae</taxon>
        <taxon>Planococcus</taxon>
    </lineage>
</organism>
<dbReference type="AlphaFoldDB" id="A0AA87IJA1"/>
<sequence>MNKMLKFMSFLLVVTLIVSGCNTKKEEDIFKFKGSYVGDNSAVINIVSQLKGAEYSKDLELKTNEEPYGIILNYDWSDSEMNYKKTAIYNATFLFALIKNADWIAFNFDNQEYKITRESLQDWYSENLSDLENESETEKLTQRYLEDESKINQLFN</sequence>
<feature type="domain" description="DUF4825" evidence="1">
    <location>
        <begin position="30"/>
        <end position="115"/>
    </location>
</feature>
<evidence type="ECO:0000313" key="3">
    <source>
        <dbReference type="Proteomes" id="UP000004725"/>
    </source>
</evidence>
<comment type="caution">
    <text evidence="2">The sequence shown here is derived from an EMBL/GenBank/DDBJ whole genome shotgun (WGS) entry which is preliminary data.</text>
</comment>